<dbReference type="InterPro" id="IPR004378">
    <property type="entry name" value="F420H2_quin_Rdtase"/>
</dbReference>
<protein>
    <recommendedName>
        <fullName evidence="2">DUF385 domain-containing protein</fullName>
    </recommendedName>
</protein>
<gene>
    <name evidence="1" type="ORF">METZ01_LOCUS14900</name>
</gene>
<dbReference type="Pfam" id="PF04075">
    <property type="entry name" value="F420H2_quin_red"/>
    <property type="match status" value="1"/>
</dbReference>
<proteinExistence type="predicted"/>
<dbReference type="GO" id="GO:0016491">
    <property type="term" value="F:oxidoreductase activity"/>
    <property type="evidence" value="ECO:0007669"/>
    <property type="project" value="InterPro"/>
</dbReference>
<dbReference type="AlphaFoldDB" id="A0A381P526"/>
<accession>A0A381P526</accession>
<dbReference type="EMBL" id="UINC01000843">
    <property type="protein sequence ID" value="SUZ62046.1"/>
    <property type="molecule type" value="Genomic_DNA"/>
</dbReference>
<name>A0A381P526_9ZZZZ</name>
<evidence type="ECO:0000313" key="1">
    <source>
        <dbReference type="EMBL" id="SUZ62046.1"/>
    </source>
</evidence>
<reference evidence="1" key="1">
    <citation type="submission" date="2018-05" db="EMBL/GenBank/DDBJ databases">
        <authorList>
            <person name="Lanie J.A."/>
            <person name="Ng W.-L."/>
            <person name="Kazmierczak K.M."/>
            <person name="Andrzejewski T.M."/>
            <person name="Davidsen T.M."/>
            <person name="Wayne K.J."/>
            <person name="Tettelin H."/>
            <person name="Glass J.I."/>
            <person name="Rusch D."/>
            <person name="Podicherti R."/>
            <person name="Tsui H.-C.T."/>
            <person name="Winkler M.E."/>
        </authorList>
    </citation>
    <scope>NUCLEOTIDE SEQUENCE</scope>
</reference>
<dbReference type="Gene3D" id="2.30.110.10">
    <property type="entry name" value="Electron Transport, Fmn-binding Protein, Chain A"/>
    <property type="match status" value="1"/>
</dbReference>
<organism evidence="1">
    <name type="scientific">marine metagenome</name>
    <dbReference type="NCBI Taxonomy" id="408172"/>
    <lineage>
        <taxon>unclassified sequences</taxon>
        <taxon>metagenomes</taxon>
        <taxon>ecological metagenomes</taxon>
    </lineage>
</organism>
<dbReference type="InterPro" id="IPR012349">
    <property type="entry name" value="Split_barrel_FMN-bd"/>
</dbReference>
<evidence type="ECO:0008006" key="2">
    <source>
        <dbReference type="Google" id="ProtNLM"/>
    </source>
</evidence>
<sequence>MALLVVVGGGLASLRLLGYEPSDQRPGLWLTGDRVTEPVTDWAFTEDHLEIFVQTRTPYLIPHSVTTYCAFYEGDLYLFSAYYQGGVFPEERGWNRNVMRDPRVRLKIGDRLFDQTVSHVTDPETRDVVHANAVAKYSQWTSPGLENVHILLVGG</sequence>